<dbReference type="EMBL" id="BSXS01003582">
    <property type="protein sequence ID" value="GME81561.1"/>
    <property type="molecule type" value="Genomic_DNA"/>
</dbReference>
<comment type="caution">
    <text evidence="1">The sequence shown here is derived from an EMBL/GenBank/DDBJ whole genome shotgun (WGS) entry which is preliminary data.</text>
</comment>
<gene>
    <name evidence="1" type="ORF">Amon02_000502300</name>
</gene>
<proteinExistence type="predicted"/>
<dbReference type="Proteomes" id="UP001165064">
    <property type="component" value="Unassembled WGS sequence"/>
</dbReference>
<evidence type="ECO:0000313" key="2">
    <source>
        <dbReference type="Proteomes" id="UP001165064"/>
    </source>
</evidence>
<name>A0ACB5T5L9_AMBMO</name>
<reference evidence="1" key="1">
    <citation type="submission" date="2023-04" db="EMBL/GenBank/DDBJ databases">
        <title>Ambrosiozyma monospora NBRC 10751.</title>
        <authorList>
            <person name="Ichikawa N."/>
            <person name="Sato H."/>
            <person name="Tonouchi N."/>
        </authorList>
    </citation>
    <scope>NUCLEOTIDE SEQUENCE</scope>
    <source>
        <strain evidence="1">NBRC 10751</strain>
    </source>
</reference>
<protein>
    <submittedName>
        <fullName evidence="1">Unnamed protein product</fullName>
    </submittedName>
</protein>
<sequence length="72" mass="8246">MAQHSVPAAEAEKEILNGQSCQGIYTTKEVFEFLSNQNKTEEFPLFTATYRIIYEGMPMERLPELLESSEDN</sequence>
<organism evidence="1 2">
    <name type="scientific">Ambrosiozyma monospora</name>
    <name type="common">Yeast</name>
    <name type="synonym">Endomycopsis monosporus</name>
    <dbReference type="NCBI Taxonomy" id="43982"/>
    <lineage>
        <taxon>Eukaryota</taxon>
        <taxon>Fungi</taxon>
        <taxon>Dikarya</taxon>
        <taxon>Ascomycota</taxon>
        <taxon>Saccharomycotina</taxon>
        <taxon>Pichiomycetes</taxon>
        <taxon>Pichiales</taxon>
        <taxon>Pichiaceae</taxon>
        <taxon>Ambrosiozyma</taxon>
    </lineage>
</organism>
<keyword evidence="2" id="KW-1185">Reference proteome</keyword>
<accession>A0ACB5T5L9</accession>
<evidence type="ECO:0000313" key="1">
    <source>
        <dbReference type="EMBL" id="GME81561.1"/>
    </source>
</evidence>